<evidence type="ECO:0000256" key="3">
    <source>
        <dbReference type="ARBA" id="ARBA00005446"/>
    </source>
</evidence>
<dbReference type="SUPFAM" id="SSF52540">
    <property type="entry name" value="P-loop containing nucleoside triphosphate hydrolases"/>
    <property type="match status" value="2"/>
</dbReference>
<dbReference type="EC" id="5.6.2.4" evidence="16"/>
<comment type="caution">
    <text evidence="21">The sequence shown here is derived from an EMBL/GenBank/DDBJ whole genome shotgun (WGS) entry which is preliminary data.</text>
</comment>
<dbReference type="PANTHER" id="PTHR13710:SF105">
    <property type="entry name" value="ATP-DEPENDENT DNA HELICASE Q1"/>
    <property type="match status" value="1"/>
</dbReference>
<organism evidence="21 22">
    <name type="scientific">Streptomyces hiroshimensis</name>
    <dbReference type="NCBI Taxonomy" id="66424"/>
    <lineage>
        <taxon>Bacteria</taxon>
        <taxon>Bacillati</taxon>
        <taxon>Actinomycetota</taxon>
        <taxon>Actinomycetes</taxon>
        <taxon>Kitasatosporales</taxon>
        <taxon>Streptomycetaceae</taxon>
        <taxon>Streptomyces</taxon>
    </lineage>
</organism>
<dbReference type="PANTHER" id="PTHR13710">
    <property type="entry name" value="DNA HELICASE RECQ FAMILY MEMBER"/>
    <property type="match status" value="1"/>
</dbReference>
<keyword evidence="8 21" id="KW-0347">Helicase</keyword>
<dbReference type="InterPro" id="IPR001650">
    <property type="entry name" value="Helicase_C-like"/>
</dbReference>
<keyword evidence="12" id="KW-0233">DNA recombination</keyword>
<keyword evidence="14" id="KW-0413">Isomerase</keyword>
<keyword evidence="4" id="KW-0479">Metal-binding</keyword>
<dbReference type="Proteomes" id="UP000659223">
    <property type="component" value="Unassembled WGS sequence"/>
</dbReference>
<dbReference type="InterPro" id="IPR014001">
    <property type="entry name" value="Helicase_ATP-bd"/>
</dbReference>
<dbReference type="GO" id="GO:0004386">
    <property type="term" value="F:helicase activity"/>
    <property type="evidence" value="ECO:0007669"/>
    <property type="project" value="UniProtKB-KW"/>
</dbReference>
<accession>A0ABQ2YDD7</accession>
<evidence type="ECO:0000256" key="11">
    <source>
        <dbReference type="ARBA" id="ARBA00023125"/>
    </source>
</evidence>
<evidence type="ECO:0000256" key="7">
    <source>
        <dbReference type="ARBA" id="ARBA00022801"/>
    </source>
</evidence>
<dbReference type="EMBL" id="BMUT01000004">
    <property type="protein sequence ID" value="GGX78167.1"/>
    <property type="molecule type" value="Genomic_DNA"/>
</dbReference>
<comment type="catalytic activity">
    <reaction evidence="15">
        <text>Couples ATP hydrolysis with the unwinding of duplex DNA by translocating in the 3'-5' direction.</text>
        <dbReference type="EC" id="5.6.2.4"/>
    </reaction>
</comment>
<dbReference type="CDD" id="cd17920">
    <property type="entry name" value="DEXHc_RecQ"/>
    <property type="match status" value="1"/>
</dbReference>
<dbReference type="InterPro" id="IPR006293">
    <property type="entry name" value="DNA_helicase_ATP-dep_RecQ_bac"/>
</dbReference>
<dbReference type="PROSITE" id="PS51192">
    <property type="entry name" value="HELICASE_ATP_BIND_1"/>
    <property type="match status" value="1"/>
</dbReference>
<evidence type="ECO:0000256" key="9">
    <source>
        <dbReference type="ARBA" id="ARBA00022833"/>
    </source>
</evidence>
<dbReference type="Pfam" id="PF16124">
    <property type="entry name" value="RecQ_Zn_bind"/>
    <property type="match status" value="1"/>
</dbReference>
<reference evidence="22" key="1">
    <citation type="journal article" date="2019" name="Int. J. Syst. Evol. Microbiol.">
        <title>The Global Catalogue of Microorganisms (GCM) 10K type strain sequencing project: providing services to taxonomists for standard genome sequencing and annotation.</title>
        <authorList>
            <consortium name="The Broad Institute Genomics Platform"/>
            <consortium name="The Broad Institute Genome Sequencing Center for Infectious Disease"/>
            <person name="Wu L."/>
            <person name="Ma J."/>
        </authorList>
    </citation>
    <scope>NUCLEOTIDE SEQUENCE [LARGE SCALE GENOMIC DNA]</scope>
    <source>
        <strain evidence="22">JCM 4586</strain>
    </source>
</reference>
<evidence type="ECO:0000259" key="18">
    <source>
        <dbReference type="PROSITE" id="PS50967"/>
    </source>
</evidence>
<feature type="region of interest" description="Disordered" evidence="17">
    <location>
        <begin position="524"/>
        <end position="556"/>
    </location>
</feature>
<dbReference type="InterPro" id="IPR027417">
    <property type="entry name" value="P-loop_NTPase"/>
</dbReference>
<evidence type="ECO:0000256" key="16">
    <source>
        <dbReference type="NCBIfam" id="TIGR01389"/>
    </source>
</evidence>
<sequence>MADLTETARPADPFPSPSPTPDAAGSEALGCLRRVFGYDAFRGDQEAIIEHVVAGGDALVLMPTGGGKSLCYQIPALVRPGVGVVVSPLIALMQDQVDALRALGVRAGFLNSTQDADERRMVEAEFLAGELDLLYLAPERLRVESSLRLLDRGKISLFAIDEAHCVAQWGHDFRPDYLALSALHERWPDVPRIALTATATEATHTEIASRLKLQDARHFVASFDRPNIQYRIAPKNDPKKQLLELLRTEHAGDAGVVYCLSRKSVEDTAHFLAQHGIDALPYHAGLDAGTRAANQARFLREDGVVVVATIAFGMGIDKPDVRFVAHLDLPKSVEGYYQETGRAGRDGLPSTAWLAYGLQDVVQQRKMIDGSEGDDAHRRRLAAHLDAMLALCETVECRRVRLLAYFGQASGPCGNCDTCLTPAETWDGTVASQKFLSAVYRLARERRQKFGAGQIIDILLGKKTAKVVQHDHDGLTVFGIGTELSVAQWRGVVRQLLAQGLLAVEGDYGTLVLTEASGEVLGGRREVRLRSEPERPARASAKSGGSGSGSGKRAAPVDLPAEAVPVFEALRAWRAATAKEQGVPAYVIFHDATLREIATAAPASLDALAGVSGVGESKLAKHGERILELLAEMRGEE</sequence>
<dbReference type="SMART" id="SM00487">
    <property type="entry name" value="DEXDc"/>
    <property type="match status" value="1"/>
</dbReference>
<keyword evidence="5" id="KW-0547">Nucleotide-binding</keyword>
<feature type="compositionally biased region" description="Basic and acidic residues" evidence="17">
    <location>
        <begin position="524"/>
        <end position="537"/>
    </location>
</feature>
<evidence type="ECO:0000256" key="4">
    <source>
        <dbReference type="ARBA" id="ARBA00022723"/>
    </source>
</evidence>
<gene>
    <name evidence="21" type="primary">recQ</name>
    <name evidence="21" type="ORF">GCM10010324_24620</name>
</gene>
<evidence type="ECO:0000256" key="13">
    <source>
        <dbReference type="ARBA" id="ARBA00023204"/>
    </source>
</evidence>
<dbReference type="Pfam" id="PF00270">
    <property type="entry name" value="DEAD"/>
    <property type="match status" value="1"/>
</dbReference>
<dbReference type="Pfam" id="PF00570">
    <property type="entry name" value="HRDC"/>
    <property type="match status" value="1"/>
</dbReference>
<comment type="cofactor">
    <cofactor evidence="2">
        <name>Zn(2+)</name>
        <dbReference type="ChEBI" id="CHEBI:29105"/>
    </cofactor>
</comment>
<keyword evidence="13" id="KW-0234">DNA repair</keyword>
<dbReference type="SUPFAM" id="SSF47819">
    <property type="entry name" value="HRDC-like"/>
    <property type="match status" value="1"/>
</dbReference>
<dbReference type="Gene3D" id="1.10.150.80">
    <property type="entry name" value="HRDC domain"/>
    <property type="match status" value="1"/>
</dbReference>
<feature type="region of interest" description="Disordered" evidence="17">
    <location>
        <begin position="1"/>
        <end position="24"/>
    </location>
</feature>
<evidence type="ECO:0000259" key="20">
    <source>
        <dbReference type="PROSITE" id="PS51194"/>
    </source>
</evidence>
<dbReference type="Pfam" id="PF00271">
    <property type="entry name" value="Helicase_C"/>
    <property type="match status" value="1"/>
</dbReference>
<dbReference type="RefSeq" id="WP_190021699.1">
    <property type="nucleotide sequence ID" value="NZ_BMUT01000004.1"/>
</dbReference>
<feature type="domain" description="Helicase C-terminal" evidence="20">
    <location>
        <begin position="238"/>
        <end position="389"/>
    </location>
</feature>
<dbReference type="InterPro" id="IPR036388">
    <property type="entry name" value="WH-like_DNA-bd_sf"/>
</dbReference>
<dbReference type="PROSITE" id="PS51194">
    <property type="entry name" value="HELICASE_CTER"/>
    <property type="match status" value="1"/>
</dbReference>
<dbReference type="Gene3D" id="3.40.50.300">
    <property type="entry name" value="P-loop containing nucleotide triphosphate hydrolases"/>
    <property type="match status" value="2"/>
</dbReference>
<keyword evidence="7" id="KW-0378">Hydrolase</keyword>
<dbReference type="SMART" id="SM00956">
    <property type="entry name" value="RQC"/>
    <property type="match status" value="1"/>
</dbReference>
<evidence type="ECO:0000259" key="19">
    <source>
        <dbReference type="PROSITE" id="PS51192"/>
    </source>
</evidence>
<feature type="domain" description="HRDC" evidence="18">
    <location>
        <begin position="560"/>
        <end position="637"/>
    </location>
</feature>
<dbReference type="PROSITE" id="PS50967">
    <property type="entry name" value="HRDC"/>
    <property type="match status" value="1"/>
</dbReference>
<keyword evidence="11" id="KW-0238">DNA-binding</keyword>
<dbReference type="Gene3D" id="1.10.10.10">
    <property type="entry name" value="Winged helix-like DNA-binding domain superfamily/Winged helix DNA-binding domain"/>
    <property type="match status" value="1"/>
</dbReference>
<keyword evidence="10" id="KW-0067">ATP-binding</keyword>
<dbReference type="Pfam" id="PF09382">
    <property type="entry name" value="RQC"/>
    <property type="match status" value="1"/>
</dbReference>
<evidence type="ECO:0000256" key="8">
    <source>
        <dbReference type="ARBA" id="ARBA00022806"/>
    </source>
</evidence>
<keyword evidence="22" id="KW-1185">Reference proteome</keyword>
<evidence type="ECO:0000256" key="12">
    <source>
        <dbReference type="ARBA" id="ARBA00023172"/>
    </source>
</evidence>
<evidence type="ECO:0000256" key="17">
    <source>
        <dbReference type="SAM" id="MobiDB-lite"/>
    </source>
</evidence>
<dbReference type="SMART" id="SM00341">
    <property type="entry name" value="HRDC"/>
    <property type="match status" value="1"/>
</dbReference>
<dbReference type="InterPro" id="IPR002121">
    <property type="entry name" value="HRDC_dom"/>
</dbReference>
<evidence type="ECO:0000256" key="6">
    <source>
        <dbReference type="ARBA" id="ARBA00022763"/>
    </source>
</evidence>
<keyword evidence="6" id="KW-0227">DNA damage</keyword>
<evidence type="ECO:0000256" key="10">
    <source>
        <dbReference type="ARBA" id="ARBA00022840"/>
    </source>
</evidence>
<dbReference type="InterPro" id="IPR032284">
    <property type="entry name" value="RecQ_Zn-bd"/>
</dbReference>
<dbReference type="SMART" id="SM00490">
    <property type="entry name" value="HELICc"/>
    <property type="match status" value="1"/>
</dbReference>
<dbReference type="InterPro" id="IPR011545">
    <property type="entry name" value="DEAD/DEAH_box_helicase_dom"/>
</dbReference>
<evidence type="ECO:0000313" key="22">
    <source>
        <dbReference type="Proteomes" id="UP000659223"/>
    </source>
</evidence>
<dbReference type="NCBIfam" id="TIGR00614">
    <property type="entry name" value="recQ_fam"/>
    <property type="match status" value="1"/>
</dbReference>
<protein>
    <recommendedName>
        <fullName evidence="16">DNA helicase RecQ</fullName>
        <ecNumber evidence="16">5.6.2.4</ecNumber>
    </recommendedName>
</protein>
<dbReference type="CDD" id="cd18794">
    <property type="entry name" value="SF2_C_RecQ"/>
    <property type="match status" value="1"/>
</dbReference>
<dbReference type="InterPro" id="IPR004589">
    <property type="entry name" value="DNA_helicase_ATP-dep_RecQ"/>
</dbReference>
<name>A0ABQ2YDD7_9ACTN</name>
<comment type="cofactor">
    <cofactor evidence="1">
        <name>Mg(2+)</name>
        <dbReference type="ChEBI" id="CHEBI:18420"/>
    </cofactor>
</comment>
<dbReference type="NCBIfam" id="TIGR01389">
    <property type="entry name" value="recQ"/>
    <property type="match status" value="1"/>
</dbReference>
<dbReference type="InterPro" id="IPR010997">
    <property type="entry name" value="HRDC-like_sf"/>
</dbReference>
<evidence type="ECO:0000256" key="5">
    <source>
        <dbReference type="ARBA" id="ARBA00022741"/>
    </source>
</evidence>
<evidence type="ECO:0000256" key="15">
    <source>
        <dbReference type="ARBA" id="ARBA00034617"/>
    </source>
</evidence>
<dbReference type="InterPro" id="IPR018982">
    <property type="entry name" value="RQC_domain"/>
</dbReference>
<comment type="similarity">
    <text evidence="3">Belongs to the helicase family. RecQ subfamily.</text>
</comment>
<feature type="domain" description="Helicase ATP-binding" evidence="19">
    <location>
        <begin position="49"/>
        <end position="217"/>
    </location>
</feature>
<keyword evidence="9" id="KW-0862">Zinc</keyword>
<evidence type="ECO:0000256" key="2">
    <source>
        <dbReference type="ARBA" id="ARBA00001947"/>
    </source>
</evidence>
<evidence type="ECO:0000256" key="1">
    <source>
        <dbReference type="ARBA" id="ARBA00001946"/>
    </source>
</evidence>
<evidence type="ECO:0000256" key="14">
    <source>
        <dbReference type="ARBA" id="ARBA00023235"/>
    </source>
</evidence>
<evidence type="ECO:0000313" key="21">
    <source>
        <dbReference type="EMBL" id="GGX78167.1"/>
    </source>
</evidence>
<proteinExistence type="inferred from homology"/>
<dbReference type="InterPro" id="IPR044876">
    <property type="entry name" value="HRDC_dom_sf"/>
</dbReference>